<keyword evidence="6" id="KW-0677">Repeat</keyword>
<proteinExistence type="inferred from homology"/>
<keyword evidence="7" id="KW-1015">Disulfide bond</keyword>
<dbReference type="GO" id="GO:0005737">
    <property type="term" value="C:cytoplasm"/>
    <property type="evidence" value="ECO:0007669"/>
    <property type="project" value="UniProtKB-SubCell"/>
</dbReference>
<protein>
    <recommendedName>
        <fullName evidence="10">Ig-like domain-containing protein</fullName>
    </recommendedName>
</protein>
<evidence type="ECO:0000256" key="3">
    <source>
        <dbReference type="ARBA" id="ARBA00006692"/>
    </source>
</evidence>
<dbReference type="PANTHER" id="PTHR35971:SF5">
    <property type="entry name" value="OBSCURIN LIKE CYTOSKELETAL ADAPTOR 1"/>
    <property type="match status" value="1"/>
</dbReference>
<evidence type="ECO:0000256" key="5">
    <source>
        <dbReference type="ARBA" id="ARBA00022553"/>
    </source>
</evidence>
<dbReference type="InterPro" id="IPR052385">
    <property type="entry name" value="Obscurin/Obscurin-like_Reg"/>
</dbReference>
<dbReference type="AlphaFoldDB" id="A0A4W3ISU8"/>
<keyword evidence="9" id="KW-0393">Immunoglobulin domain</keyword>
<reference evidence="12" key="3">
    <citation type="journal article" date="2014" name="Nature">
        <title>Elephant shark genome provides unique insights into gnathostome evolution.</title>
        <authorList>
            <consortium name="International Elephant Shark Genome Sequencing Consortium"/>
            <person name="Venkatesh B."/>
            <person name="Lee A.P."/>
            <person name="Ravi V."/>
            <person name="Maurya A.K."/>
            <person name="Lian M.M."/>
            <person name="Swann J.B."/>
            <person name="Ohta Y."/>
            <person name="Flajnik M.F."/>
            <person name="Sutoh Y."/>
            <person name="Kasahara M."/>
            <person name="Hoon S."/>
            <person name="Gangu V."/>
            <person name="Roy S.W."/>
            <person name="Irimia M."/>
            <person name="Korzh V."/>
            <person name="Kondrychyn I."/>
            <person name="Lim Z.W."/>
            <person name="Tay B.H."/>
            <person name="Tohari S."/>
            <person name="Kong K.W."/>
            <person name="Ho S."/>
            <person name="Lorente-Galdos B."/>
            <person name="Quilez J."/>
            <person name="Marques-Bonet T."/>
            <person name="Raney B.J."/>
            <person name="Ingham P.W."/>
            <person name="Tay A."/>
            <person name="Hillier L.W."/>
            <person name="Minx P."/>
            <person name="Boehm T."/>
            <person name="Wilson R.K."/>
            <person name="Brenner S."/>
            <person name="Warren W.C."/>
        </authorList>
    </citation>
    <scope>NUCLEOTIDE SEQUENCE [LARGE SCALE GENOMIC DNA]</scope>
</reference>
<accession>A0A4W3ISU8</accession>
<comment type="similarity">
    <text evidence="3">Belongs to the protein kinase superfamily. CAMK Ser/Thr protein kinase family.</text>
</comment>
<dbReference type="Gene3D" id="2.60.40.10">
    <property type="entry name" value="Immunoglobulins"/>
    <property type="match status" value="2"/>
</dbReference>
<dbReference type="PANTHER" id="PTHR35971">
    <property type="entry name" value="SI:DKEY-31G6.6"/>
    <property type="match status" value="1"/>
</dbReference>
<comment type="subcellular location">
    <subcellularLocation>
        <location evidence="2">Cytoplasm</location>
    </subcellularLocation>
    <subcellularLocation>
        <location evidence="1">Nucleus</location>
    </subcellularLocation>
</comment>
<keyword evidence="8" id="KW-0539">Nucleus</keyword>
<evidence type="ECO:0000256" key="2">
    <source>
        <dbReference type="ARBA" id="ARBA00004496"/>
    </source>
</evidence>
<dbReference type="SUPFAM" id="SSF48726">
    <property type="entry name" value="Immunoglobulin"/>
    <property type="match status" value="2"/>
</dbReference>
<dbReference type="InterPro" id="IPR013783">
    <property type="entry name" value="Ig-like_fold"/>
</dbReference>
<evidence type="ECO:0000256" key="8">
    <source>
        <dbReference type="ARBA" id="ARBA00023242"/>
    </source>
</evidence>
<keyword evidence="5" id="KW-0597">Phosphoprotein</keyword>
<dbReference type="OMA" id="ASMKHEM"/>
<dbReference type="InterPro" id="IPR003599">
    <property type="entry name" value="Ig_sub"/>
</dbReference>
<name>A0A4W3ISU8_CALMI</name>
<evidence type="ECO:0000256" key="9">
    <source>
        <dbReference type="ARBA" id="ARBA00023319"/>
    </source>
</evidence>
<evidence type="ECO:0000256" key="6">
    <source>
        <dbReference type="ARBA" id="ARBA00022737"/>
    </source>
</evidence>
<reference evidence="11" key="5">
    <citation type="submission" date="2025-09" db="UniProtKB">
        <authorList>
            <consortium name="Ensembl"/>
        </authorList>
    </citation>
    <scope>IDENTIFICATION</scope>
</reference>
<dbReference type="SMART" id="SM00409">
    <property type="entry name" value="IG"/>
    <property type="match status" value="1"/>
</dbReference>
<evidence type="ECO:0000313" key="12">
    <source>
        <dbReference type="Proteomes" id="UP000314986"/>
    </source>
</evidence>
<dbReference type="STRING" id="7868.ENSCMIP00000032452"/>
<reference evidence="12" key="1">
    <citation type="journal article" date="2006" name="Science">
        <title>Ancient noncoding elements conserved in the human genome.</title>
        <authorList>
            <person name="Venkatesh B."/>
            <person name="Kirkness E.F."/>
            <person name="Loh Y.H."/>
            <person name="Halpern A.L."/>
            <person name="Lee A.P."/>
            <person name="Johnson J."/>
            <person name="Dandona N."/>
            <person name="Viswanathan L.D."/>
            <person name="Tay A."/>
            <person name="Venter J.C."/>
            <person name="Strausberg R.L."/>
            <person name="Brenner S."/>
        </authorList>
    </citation>
    <scope>NUCLEOTIDE SEQUENCE [LARGE SCALE GENOMIC DNA]</scope>
</reference>
<keyword evidence="12" id="KW-1185">Reference proteome</keyword>
<reference evidence="12" key="2">
    <citation type="journal article" date="2007" name="PLoS Biol.">
        <title>Survey sequencing and comparative analysis of the elephant shark (Callorhinchus milii) genome.</title>
        <authorList>
            <person name="Venkatesh B."/>
            <person name="Kirkness E.F."/>
            <person name="Loh Y.H."/>
            <person name="Halpern A.L."/>
            <person name="Lee A.P."/>
            <person name="Johnson J."/>
            <person name="Dandona N."/>
            <person name="Viswanathan L.D."/>
            <person name="Tay A."/>
            <person name="Venter J.C."/>
            <person name="Strausberg R.L."/>
            <person name="Brenner S."/>
        </authorList>
    </citation>
    <scope>NUCLEOTIDE SEQUENCE [LARGE SCALE GENOMIC DNA]</scope>
</reference>
<feature type="domain" description="Ig-like" evidence="10">
    <location>
        <begin position="57"/>
        <end position="141"/>
    </location>
</feature>
<dbReference type="InterPro" id="IPR007110">
    <property type="entry name" value="Ig-like_dom"/>
</dbReference>
<dbReference type="Proteomes" id="UP000314986">
    <property type="component" value="Unassembled WGS sequence"/>
</dbReference>
<dbReference type="InterPro" id="IPR013098">
    <property type="entry name" value="Ig_I-set"/>
</dbReference>
<dbReference type="FunFam" id="2.60.40.10:FF:000050">
    <property type="entry name" value="Titin isoform B"/>
    <property type="match status" value="1"/>
</dbReference>
<organism evidence="11 12">
    <name type="scientific">Callorhinchus milii</name>
    <name type="common">Ghost shark</name>
    <dbReference type="NCBI Taxonomy" id="7868"/>
    <lineage>
        <taxon>Eukaryota</taxon>
        <taxon>Metazoa</taxon>
        <taxon>Chordata</taxon>
        <taxon>Craniata</taxon>
        <taxon>Vertebrata</taxon>
        <taxon>Chondrichthyes</taxon>
        <taxon>Holocephali</taxon>
        <taxon>Chimaeriformes</taxon>
        <taxon>Callorhinchidae</taxon>
        <taxon>Callorhinchus</taxon>
    </lineage>
</organism>
<dbReference type="Ensembl" id="ENSCMIT00000032945.1">
    <property type="protein sequence ID" value="ENSCMIP00000032452.1"/>
    <property type="gene ID" value="ENSCMIG00000013871.1"/>
</dbReference>
<evidence type="ECO:0000259" key="10">
    <source>
        <dbReference type="PROSITE" id="PS50835"/>
    </source>
</evidence>
<evidence type="ECO:0000313" key="11">
    <source>
        <dbReference type="Ensembl" id="ENSCMIP00000032452.1"/>
    </source>
</evidence>
<dbReference type="PROSITE" id="PS50835">
    <property type="entry name" value="IG_LIKE"/>
    <property type="match status" value="1"/>
</dbReference>
<keyword evidence="4" id="KW-0963">Cytoplasm</keyword>
<evidence type="ECO:0000256" key="4">
    <source>
        <dbReference type="ARBA" id="ARBA00022490"/>
    </source>
</evidence>
<dbReference type="GO" id="GO:0005634">
    <property type="term" value="C:nucleus"/>
    <property type="evidence" value="ECO:0007669"/>
    <property type="project" value="UniProtKB-SubCell"/>
</dbReference>
<dbReference type="Pfam" id="PF07679">
    <property type="entry name" value="I-set"/>
    <property type="match status" value="1"/>
</dbReference>
<evidence type="ECO:0000256" key="7">
    <source>
        <dbReference type="ARBA" id="ARBA00023157"/>
    </source>
</evidence>
<sequence length="145" mass="16531">RVLHIFDFCTLQNCEILEDGKKHTLILYNCKLKDSGEVAFQAANAKCAANLKVKEIPITFITPLDDVKVYEKDEAKFECEVSRKPKTFRWLKGTEEVKSDAKFEVLEEGTKYALVIKEAAFDDEAKYTFEAEDKKTSGKLIIQGK</sequence>
<dbReference type="GeneTree" id="ENSGT01110000267173"/>
<dbReference type="InterPro" id="IPR036179">
    <property type="entry name" value="Ig-like_dom_sf"/>
</dbReference>
<dbReference type="InParanoid" id="A0A4W3ISU8"/>
<reference evidence="11" key="4">
    <citation type="submission" date="2025-08" db="UniProtKB">
        <authorList>
            <consortium name="Ensembl"/>
        </authorList>
    </citation>
    <scope>IDENTIFICATION</scope>
</reference>
<evidence type="ECO:0000256" key="1">
    <source>
        <dbReference type="ARBA" id="ARBA00004123"/>
    </source>
</evidence>